<evidence type="ECO:0000259" key="5">
    <source>
        <dbReference type="PROSITE" id="PS51228"/>
    </source>
</evidence>
<sequence>MDYEPSPAFRDAASYLSKAPSLNRVSNDIKLELYGLYKWLTVSPLPNTTRPSFFDITGRAKWDAWKSAGSTFKDGAEAEKRYLQIARDLGWKEGMVVADKASEDDEEIDWDNDDIPSNFEGGAHSGLGNSVSIMAKIEDEEEDNSIHGYAVSGDVEKLNALFTQNPQLDPNEVNEYGFTALHLASDRGNIAAVKLLLSKGGDPSAKVGSVILSKSWINGM</sequence>
<dbReference type="InterPro" id="IPR014352">
    <property type="entry name" value="FERM/acyl-CoA-bd_prot_sf"/>
</dbReference>
<dbReference type="InterPro" id="IPR000582">
    <property type="entry name" value="Acyl-CoA-binding_protein"/>
</dbReference>
<dbReference type="EMBL" id="JAYKXP010000004">
    <property type="protein sequence ID" value="KAK7059051.1"/>
    <property type="molecule type" value="Genomic_DNA"/>
</dbReference>
<dbReference type="PANTHER" id="PTHR24119:SF0">
    <property type="entry name" value="ACYL-COA-BINDING DOMAIN-CONTAINING PROTEIN 6"/>
    <property type="match status" value="1"/>
</dbReference>
<keyword evidence="1" id="KW-0677">Repeat</keyword>
<dbReference type="Pfam" id="PF00887">
    <property type="entry name" value="ACBP"/>
    <property type="match status" value="1"/>
</dbReference>
<dbReference type="AlphaFoldDB" id="A0AAW0E499"/>
<dbReference type="SUPFAM" id="SSF48403">
    <property type="entry name" value="Ankyrin repeat"/>
    <property type="match status" value="1"/>
</dbReference>
<keyword evidence="2 4" id="KW-0040">ANK repeat</keyword>
<dbReference type="SMART" id="SM00248">
    <property type="entry name" value="ANK"/>
    <property type="match status" value="2"/>
</dbReference>
<reference evidence="6 7" key="1">
    <citation type="submission" date="2024-01" db="EMBL/GenBank/DDBJ databases">
        <title>A draft genome for a cacao thread blight-causing isolate of Paramarasmius palmivorus.</title>
        <authorList>
            <person name="Baruah I.K."/>
            <person name="Bukari Y."/>
            <person name="Amoako-Attah I."/>
            <person name="Meinhardt L.W."/>
            <person name="Bailey B.A."/>
            <person name="Cohen S.P."/>
        </authorList>
    </citation>
    <scope>NUCLEOTIDE SEQUENCE [LARGE SCALE GENOMIC DNA]</scope>
    <source>
        <strain evidence="6 7">GH-12</strain>
    </source>
</reference>
<evidence type="ECO:0000313" key="6">
    <source>
        <dbReference type="EMBL" id="KAK7059051.1"/>
    </source>
</evidence>
<dbReference type="Gene3D" id="1.25.40.20">
    <property type="entry name" value="Ankyrin repeat-containing domain"/>
    <property type="match status" value="1"/>
</dbReference>
<dbReference type="InterPro" id="IPR002110">
    <property type="entry name" value="Ankyrin_rpt"/>
</dbReference>
<evidence type="ECO:0000313" key="7">
    <source>
        <dbReference type="Proteomes" id="UP001383192"/>
    </source>
</evidence>
<keyword evidence="3" id="KW-0446">Lipid-binding</keyword>
<dbReference type="Gene3D" id="1.20.80.10">
    <property type="match status" value="1"/>
</dbReference>
<dbReference type="Proteomes" id="UP001383192">
    <property type="component" value="Unassembled WGS sequence"/>
</dbReference>
<evidence type="ECO:0000256" key="2">
    <source>
        <dbReference type="ARBA" id="ARBA00023043"/>
    </source>
</evidence>
<dbReference type="SUPFAM" id="SSF47027">
    <property type="entry name" value="Acyl-CoA binding protein"/>
    <property type="match status" value="1"/>
</dbReference>
<dbReference type="PANTHER" id="PTHR24119">
    <property type="entry name" value="ACYL-COA-BINDING DOMAIN-CONTAINING PROTEIN 6"/>
    <property type="match status" value="1"/>
</dbReference>
<dbReference type="InterPro" id="IPR035984">
    <property type="entry name" value="Acyl-CoA-binding_sf"/>
</dbReference>
<evidence type="ECO:0000256" key="3">
    <source>
        <dbReference type="ARBA" id="ARBA00023121"/>
    </source>
</evidence>
<dbReference type="InterPro" id="IPR036770">
    <property type="entry name" value="Ankyrin_rpt-contain_sf"/>
</dbReference>
<accession>A0AAW0E499</accession>
<gene>
    <name evidence="6" type="ORF">VNI00_001675</name>
</gene>
<proteinExistence type="predicted"/>
<dbReference type="PROSITE" id="PS51228">
    <property type="entry name" value="ACB_2"/>
    <property type="match status" value="1"/>
</dbReference>
<evidence type="ECO:0000256" key="1">
    <source>
        <dbReference type="ARBA" id="ARBA00022737"/>
    </source>
</evidence>
<organism evidence="6 7">
    <name type="scientific">Paramarasmius palmivorus</name>
    <dbReference type="NCBI Taxonomy" id="297713"/>
    <lineage>
        <taxon>Eukaryota</taxon>
        <taxon>Fungi</taxon>
        <taxon>Dikarya</taxon>
        <taxon>Basidiomycota</taxon>
        <taxon>Agaricomycotina</taxon>
        <taxon>Agaricomycetes</taxon>
        <taxon>Agaricomycetidae</taxon>
        <taxon>Agaricales</taxon>
        <taxon>Marasmiineae</taxon>
        <taxon>Marasmiaceae</taxon>
        <taxon>Paramarasmius</taxon>
    </lineage>
</organism>
<dbReference type="PRINTS" id="PR00689">
    <property type="entry name" value="ACOABINDINGP"/>
</dbReference>
<protein>
    <recommendedName>
        <fullName evidence="5">ACB domain-containing protein</fullName>
    </recommendedName>
</protein>
<dbReference type="PROSITE" id="PS50297">
    <property type="entry name" value="ANK_REP_REGION"/>
    <property type="match status" value="1"/>
</dbReference>
<evidence type="ECO:0000256" key="4">
    <source>
        <dbReference type="PROSITE-ProRule" id="PRU00023"/>
    </source>
</evidence>
<dbReference type="GO" id="GO:0000062">
    <property type="term" value="F:fatty-acyl-CoA binding"/>
    <property type="evidence" value="ECO:0007669"/>
    <property type="project" value="InterPro"/>
</dbReference>
<comment type="caution">
    <text evidence="6">The sequence shown here is derived from an EMBL/GenBank/DDBJ whole genome shotgun (WGS) entry which is preliminary data.</text>
</comment>
<name>A0AAW0E499_9AGAR</name>
<feature type="domain" description="ACB" evidence="5">
    <location>
        <begin position="5"/>
        <end position="95"/>
    </location>
</feature>
<dbReference type="Pfam" id="PF12796">
    <property type="entry name" value="Ank_2"/>
    <property type="match status" value="1"/>
</dbReference>
<dbReference type="PROSITE" id="PS50088">
    <property type="entry name" value="ANK_REPEAT"/>
    <property type="match status" value="1"/>
</dbReference>
<keyword evidence="7" id="KW-1185">Reference proteome</keyword>
<feature type="repeat" description="ANK" evidence="4">
    <location>
        <begin position="176"/>
        <end position="208"/>
    </location>
</feature>